<feature type="transmembrane region" description="Helical" evidence="8">
    <location>
        <begin position="247"/>
        <end position="267"/>
    </location>
</feature>
<dbReference type="AlphaFoldDB" id="A0AAN7JXT8"/>
<accession>A0AAN7JXT8</accession>
<feature type="region of interest" description="Disordered" evidence="9">
    <location>
        <begin position="1"/>
        <end position="123"/>
    </location>
</feature>
<feature type="transmembrane region" description="Helical" evidence="8">
    <location>
        <begin position="324"/>
        <end position="351"/>
    </location>
</feature>
<evidence type="ECO:0000256" key="2">
    <source>
        <dbReference type="ARBA" id="ARBA00007651"/>
    </source>
</evidence>
<protein>
    <recommendedName>
        <fullName evidence="8">CASP-like protein</fullName>
    </recommendedName>
</protein>
<evidence type="ECO:0000256" key="4">
    <source>
        <dbReference type="ARBA" id="ARBA00022475"/>
    </source>
</evidence>
<evidence type="ECO:0000256" key="7">
    <source>
        <dbReference type="ARBA" id="ARBA00023136"/>
    </source>
</evidence>
<evidence type="ECO:0000256" key="6">
    <source>
        <dbReference type="ARBA" id="ARBA00022989"/>
    </source>
</evidence>
<evidence type="ECO:0000313" key="11">
    <source>
        <dbReference type="EMBL" id="KAK4754705.1"/>
    </source>
</evidence>
<feature type="transmembrane region" description="Helical" evidence="8">
    <location>
        <begin position="209"/>
        <end position="227"/>
    </location>
</feature>
<dbReference type="GO" id="GO:0005886">
    <property type="term" value="C:plasma membrane"/>
    <property type="evidence" value="ECO:0007669"/>
    <property type="project" value="UniProtKB-SubCell"/>
</dbReference>
<comment type="similarity">
    <text evidence="2 8">Belongs to the Casparian strip membrane proteins (CASP) family.</text>
</comment>
<keyword evidence="6 8" id="KW-1133">Transmembrane helix</keyword>
<keyword evidence="4 8" id="KW-1003">Cell membrane</keyword>
<evidence type="ECO:0000313" key="12">
    <source>
        <dbReference type="Proteomes" id="UP001345219"/>
    </source>
</evidence>
<comment type="subcellular location">
    <subcellularLocation>
        <location evidence="1 8">Cell membrane</location>
        <topology evidence="1 8">Multi-pass membrane protein</topology>
    </subcellularLocation>
</comment>
<evidence type="ECO:0000256" key="3">
    <source>
        <dbReference type="ARBA" id="ARBA00011489"/>
    </source>
</evidence>
<feature type="domain" description="Casparian strip membrane protein" evidence="10">
    <location>
        <begin position="204"/>
        <end position="332"/>
    </location>
</feature>
<organism evidence="11 12">
    <name type="scientific">Trapa incisa</name>
    <dbReference type="NCBI Taxonomy" id="236973"/>
    <lineage>
        <taxon>Eukaryota</taxon>
        <taxon>Viridiplantae</taxon>
        <taxon>Streptophyta</taxon>
        <taxon>Embryophyta</taxon>
        <taxon>Tracheophyta</taxon>
        <taxon>Spermatophyta</taxon>
        <taxon>Magnoliopsida</taxon>
        <taxon>eudicotyledons</taxon>
        <taxon>Gunneridae</taxon>
        <taxon>Pentapetalae</taxon>
        <taxon>rosids</taxon>
        <taxon>malvids</taxon>
        <taxon>Myrtales</taxon>
        <taxon>Lythraceae</taxon>
        <taxon>Trapa</taxon>
    </lineage>
</organism>
<gene>
    <name evidence="11" type="ORF">SAY87_002809</name>
</gene>
<keyword evidence="7 8" id="KW-0472">Membrane</keyword>
<dbReference type="Proteomes" id="UP001345219">
    <property type="component" value="Chromosome 2"/>
</dbReference>
<comment type="subunit">
    <text evidence="3 8">Homodimer and heterodimers.</text>
</comment>
<comment type="caution">
    <text evidence="11">The sequence shown here is derived from an EMBL/GenBank/DDBJ whole genome shotgun (WGS) entry which is preliminary data.</text>
</comment>
<reference evidence="11 12" key="1">
    <citation type="journal article" date="2023" name="Hortic Res">
        <title>Pangenome of water caltrop reveals structural variations and asymmetric subgenome divergence after allopolyploidization.</title>
        <authorList>
            <person name="Zhang X."/>
            <person name="Chen Y."/>
            <person name="Wang L."/>
            <person name="Yuan Y."/>
            <person name="Fang M."/>
            <person name="Shi L."/>
            <person name="Lu R."/>
            <person name="Comes H.P."/>
            <person name="Ma Y."/>
            <person name="Chen Y."/>
            <person name="Huang G."/>
            <person name="Zhou Y."/>
            <person name="Zheng Z."/>
            <person name="Qiu Y."/>
        </authorList>
    </citation>
    <scope>NUCLEOTIDE SEQUENCE [LARGE SCALE GENOMIC DNA]</scope>
    <source>
        <tissue evidence="11">Roots</tissue>
    </source>
</reference>
<keyword evidence="5 8" id="KW-0812">Transmembrane</keyword>
<dbReference type="InterPro" id="IPR006702">
    <property type="entry name" value="CASP_dom"/>
</dbReference>
<dbReference type="EMBL" id="JAXIOK010000015">
    <property type="protein sequence ID" value="KAK4754705.1"/>
    <property type="molecule type" value="Genomic_DNA"/>
</dbReference>
<comment type="caution">
    <text evidence="8">Lacks conserved residue(s) required for the propagation of feature annotation.</text>
</comment>
<feature type="compositionally biased region" description="Low complexity" evidence="9">
    <location>
        <begin position="79"/>
        <end position="99"/>
    </location>
</feature>
<name>A0AAN7JXT8_9MYRT</name>
<evidence type="ECO:0000256" key="1">
    <source>
        <dbReference type="ARBA" id="ARBA00004651"/>
    </source>
</evidence>
<proteinExistence type="inferred from homology"/>
<evidence type="ECO:0000256" key="8">
    <source>
        <dbReference type="RuleBase" id="RU361233"/>
    </source>
</evidence>
<evidence type="ECO:0000259" key="10">
    <source>
        <dbReference type="Pfam" id="PF04535"/>
    </source>
</evidence>
<dbReference type="Pfam" id="PF04535">
    <property type="entry name" value="CASP_dom"/>
    <property type="match status" value="1"/>
</dbReference>
<keyword evidence="12" id="KW-1185">Reference proteome</keyword>
<evidence type="ECO:0000256" key="9">
    <source>
        <dbReference type="SAM" id="MobiDB-lite"/>
    </source>
</evidence>
<evidence type="ECO:0000256" key="5">
    <source>
        <dbReference type="ARBA" id="ARBA00022692"/>
    </source>
</evidence>
<feature type="compositionally biased region" description="Basic and acidic residues" evidence="9">
    <location>
        <begin position="15"/>
        <end position="25"/>
    </location>
</feature>
<sequence>MEAVPQREEQEEEQDQVKQGEHVEGEEYEPIEEEEVKHEIPAPSPSLPAAMVSPPPSSSAPRPTIRSDDESDSPPHPIDSPSDSSLSSVHSSISCLSSVKDQAPQVEREPPSPSTPEAVVSVKRSVRDSLPPVVKVDPMAVDGPEVKQWDGEAPNVTMVGRGGRRAGDGEGVAGGLGGGVGGVGGRRLRPNLSILKRARRESMVMRAQLISRVCGCVFCLVAFSVMAADKDRGWALDSFYRYKEFRFCLAVDTIGFVYSGLQAYGLAYTSATGKYLIRPYLNFSLDQALSYLLISATSSAATRVEDWQLNWGKDKFPQMATASVALTALAFLSFAVSSIISFYTLCALCALRS</sequence>
<dbReference type="PANTHER" id="PTHR33573">
    <property type="entry name" value="CASP-LIKE PROTEIN 4A4"/>
    <property type="match status" value="1"/>
</dbReference>
<dbReference type="PANTHER" id="PTHR33573:SF38">
    <property type="entry name" value="CASP-LIKE PROTEIN 4A1"/>
    <property type="match status" value="1"/>
</dbReference>